<organism evidence="1">
    <name type="scientific">Cyprideis torosa</name>
    <dbReference type="NCBI Taxonomy" id="163714"/>
    <lineage>
        <taxon>Eukaryota</taxon>
        <taxon>Metazoa</taxon>
        <taxon>Ecdysozoa</taxon>
        <taxon>Arthropoda</taxon>
        <taxon>Crustacea</taxon>
        <taxon>Oligostraca</taxon>
        <taxon>Ostracoda</taxon>
        <taxon>Podocopa</taxon>
        <taxon>Podocopida</taxon>
        <taxon>Cytherocopina</taxon>
        <taxon>Cytheroidea</taxon>
        <taxon>Cytherideidae</taxon>
        <taxon>Cyprideis</taxon>
    </lineage>
</organism>
<evidence type="ECO:0000313" key="1">
    <source>
        <dbReference type="EMBL" id="CAD7232824.1"/>
    </source>
</evidence>
<gene>
    <name evidence="1" type="ORF">CTOB1V02_LOCUS10651</name>
</gene>
<accession>A0A7R8WJC3</accession>
<dbReference type="AlphaFoldDB" id="A0A7R8WJC3"/>
<name>A0A7R8WJC3_9CRUS</name>
<sequence>MRQNVLPVFALFIKAVGKSRGPENRGSINFFFLFIRIDESDVIYTRTYTSDVTDFIIVEPVTVVDYTPPINDVFIMSDAVILLLVILLVVLLTGGGYTISRTYEYTWEPRVVGSWTWWVRSWVTRRHPALSSDLSKRMQKYIGALPTIPKSNRV</sequence>
<protein>
    <submittedName>
        <fullName evidence="1">Uncharacterized protein</fullName>
    </submittedName>
</protein>
<reference evidence="1" key="1">
    <citation type="submission" date="2020-11" db="EMBL/GenBank/DDBJ databases">
        <authorList>
            <person name="Tran Van P."/>
        </authorList>
    </citation>
    <scope>NUCLEOTIDE SEQUENCE</scope>
</reference>
<proteinExistence type="predicted"/>
<dbReference type="EMBL" id="OB665196">
    <property type="protein sequence ID" value="CAD7232824.1"/>
    <property type="molecule type" value="Genomic_DNA"/>
</dbReference>